<protein>
    <recommendedName>
        <fullName evidence="3">Lipoprotein</fullName>
    </recommendedName>
</protein>
<organism evidence="1 2">
    <name type="scientific">Archangium minus</name>
    <dbReference type="NCBI Taxonomy" id="83450"/>
    <lineage>
        <taxon>Bacteria</taxon>
        <taxon>Pseudomonadati</taxon>
        <taxon>Myxococcota</taxon>
        <taxon>Myxococcia</taxon>
        <taxon>Myxococcales</taxon>
        <taxon>Cystobacterineae</taxon>
        <taxon>Archangiaceae</taxon>
        <taxon>Archangium</taxon>
    </lineage>
</organism>
<evidence type="ECO:0000313" key="2">
    <source>
        <dbReference type="Proteomes" id="UP001611383"/>
    </source>
</evidence>
<proteinExistence type="predicted"/>
<dbReference type="EMBL" id="CP043494">
    <property type="protein sequence ID" value="WNG49041.1"/>
    <property type="molecule type" value="Genomic_DNA"/>
</dbReference>
<dbReference type="PROSITE" id="PS51257">
    <property type="entry name" value="PROKAR_LIPOPROTEIN"/>
    <property type="match status" value="1"/>
</dbReference>
<accession>A0ABY9X0X5</accession>
<reference evidence="1 2" key="1">
    <citation type="submission" date="2019-08" db="EMBL/GenBank/DDBJ databases">
        <title>Archangium and Cystobacter genomes.</title>
        <authorList>
            <person name="Chen I.-C.K."/>
            <person name="Wielgoss S."/>
        </authorList>
    </citation>
    <scope>NUCLEOTIDE SEQUENCE [LARGE SCALE GENOMIC DNA]</scope>
    <source>
        <strain evidence="1 2">Cbm 6</strain>
    </source>
</reference>
<keyword evidence="2" id="KW-1185">Reference proteome</keyword>
<sequence length="674" mass="73509">MKIHWLLMAATAASVSGCYNVDSPAAARVGSFQVKVQSISAVASSGSLQPLSVVPSCIRQYGTRLDQVPAEVRGTNDCRYVVPTGQVELLVDILALDTSGRPFDFNGPVAFKVVPGDLAGDYSYHWTNLTKGRGNGKLRAAHVYGEVRVWALDEPVELSYTDGGVAGDGTKLPPEPSSRTYAAGSSETLFFQEPSLATIQTPQIYDNRDSPFMGQFVTIGRAPESGSIQYQNCPDRDLDGDGKVDPEPAKPVTLLVTGTDPSGFFVTDITSCPVPEDTSPAAQVYVPEPSGYLPGSYGSMFVYNYNFPEGLNAGDLLWTLSGSVQEFTSTTQLTFPSWTVREHVRQLPPDQWNKYLALNPPVDFNLRHCGLRNQLNPQGVDVLCGYYNSNLKLESMESGLVKLHRVRFPQVFKNCDLNGDGEVPFFCNSSGAWVPCGTPAEHEKDEIQCNIDCTTGAGEHQNKVCSELTQFNGFGQFVVELAGPGPREAGLDDTLPARWQEVVLSDTASNKTRTTYDNGTEVSVWCELETYVRFGPTTVTATPTDELLPAKTRKDVIINNGDGFVAFLARQLPPSSPSVPAPRCYVSRNTHSRVLVMTKDAVPDLKVDCDENDANAERAQQCRYLHGATYNVVGHLKQIQAARPRWMVLPRDADDVCCYPGPGMQCPSPIQTCK</sequence>
<name>A0ABY9X0X5_9BACT</name>
<gene>
    <name evidence="1" type="ORF">F0U60_36680</name>
</gene>
<dbReference type="RefSeq" id="WP_395806710.1">
    <property type="nucleotide sequence ID" value="NZ_CP043494.1"/>
</dbReference>
<dbReference type="Proteomes" id="UP001611383">
    <property type="component" value="Chromosome"/>
</dbReference>
<evidence type="ECO:0008006" key="3">
    <source>
        <dbReference type="Google" id="ProtNLM"/>
    </source>
</evidence>
<evidence type="ECO:0000313" key="1">
    <source>
        <dbReference type="EMBL" id="WNG49041.1"/>
    </source>
</evidence>